<dbReference type="RefSeq" id="WP_394382798.1">
    <property type="nucleotide sequence ID" value="NZ_JBIGIB010000002.1"/>
</dbReference>
<protein>
    <submittedName>
        <fullName evidence="2">Uncharacterized protein</fullName>
    </submittedName>
</protein>
<keyword evidence="1" id="KW-0732">Signal</keyword>
<sequence length="107" mass="11383">MHTLNHWTPLLLAPMLLTAALSAQAFSDENAEAKEVAKAVADRRAAARVVVPDPAGVPRRVVWVPPSPKRLDGFRPWTADEALPTADHTLRLAAASSAASGILAKSR</sequence>
<feature type="chain" id="PRO_5046244969" evidence="1">
    <location>
        <begin position="26"/>
        <end position="107"/>
    </location>
</feature>
<dbReference type="EMBL" id="JBIGIB010000002">
    <property type="protein sequence ID" value="MFG6466327.1"/>
    <property type="molecule type" value="Genomic_DNA"/>
</dbReference>
<organism evidence="2 3">
    <name type="scientific">Pelomonas baiyunensis</name>
    <dbReference type="NCBI Taxonomy" id="3299026"/>
    <lineage>
        <taxon>Bacteria</taxon>
        <taxon>Pseudomonadati</taxon>
        <taxon>Pseudomonadota</taxon>
        <taxon>Betaproteobacteria</taxon>
        <taxon>Burkholderiales</taxon>
        <taxon>Sphaerotilaceae</taxon>
        <taxon>Roseateles</taxon>
    </lineage>
</organism>
<evidence type="ECO:0000256" key="1">
    <source>
        <dbReference type="SAM" id="SignalP"/>
    </source>
</evidence>
<gene>
    <name evidence="2" type="ORF">ACG01O_06900</name>
</gene>
<accession>A0ABW7GWH3</accession>
<evidence type="ECO:0000313" key="3">
    <source>
        <dbReference type="Proteomes" id="UP001606303"/>
    </source>
</evidence>
<keyword evidence="3" id="KW-1185">Reference proteome</keyword>
<dbReference type="Proteomes" id="UP001606303">
    <property type="component" value="Unassembled WGS sequence"/>
</dbReference>
<feature type="signal peptide" evidence="1">
    <location>
        <begin position="1"/>
        <end position="25"/>
    </location>
</feature>
<proteinExistence type="predicted"/>
<evidence type="ECO:0000313" key="2">
    <source>
        <dbReference type="EMBL" id="MFG6466327.1"/>
    </source>
</evidence>
<comment type="caution">
    <text evidence="2">The sequence shown here is derived from an EMBL/GenBank/DDBJ whole genome shotgun (WGS) entry which is preliminary data.</text>
</comment>
<reference evidence="2 3" key="1">
    <citation type="submission" date="2024-08" db="EMBL/GenBank/DDBJ databases">
        <authorList>
            <person name="Lu H."/>
        </authorList>
    </citation>
    <scope>NUCLEOTIDE SEQUENCE [LARGE SCALE GENOMIC DNA]</scope>
    <source>
        <strain evidence="2 3">BYS87W</strain>
    </source>
</reference>
<name>A0ABW7GWH3_9BURK</name>